<dbReference type="RefSeq" id="WP_102766414.1">
    <property type="nucleotide sequence ID" value="NZ_POSP01000001.1"/>
</dbReference>
<evidence type="ECO:0000256" key="1">
    <source>
        <dbReference type="ARBA" id="ARBA00022679"/>
    </source>
</evidence>
<organism evidence="4 5">
    <name type="scientific">Kinneretia aquatilis</name>
    <dbReference type="NCBI Taxonomy" id="2070761"/>
    <lineage>
        <taxon>Bacteria</taxon>
        <taxon>Pseudomonadati</taxon>
        <taxon>Pseudomonadota</taxon>
        <taxon>Betaproteobacteria</taxon>
        <taxon>Burkholderiales</taxon>
        <taxon>Sphaerotilaceae</taxon>
        <taxon>Roseateles</taxon>
    </lineage>
</organism>
<name>A0A2N8L3K2_9BURK</name>
<dbReference type="Pfam" id="PF00583">
    <property type="entry name" value="Acetyltransf_1"/>
    <property type="match status" value="1"/>
</dbReference>
<keyword evidence="5" id="KW-1185">Reference proteome</keyword>
<keyword evidence="1 4" id="KW-0808">Transferase</keyword>
<feature type="domain" description="N-acetyltransferase" evidence="3">
    <location>
        <begin position="2"/>
        <end position="185"/>
    </location>
</feature>
<evidence type="ECO:0000313" key="4">
    <source>
        <dbReference type="EMBL" id="PND40280.1"/>
    </source>
</evidence>
<dbReference type="InterPro" id="IPR050832">
    <property type="entry name" value="Bact_Acetyltransf"/>
</dbReference>
<keyword evidence="2" id="KW-0012">Acyltransferase</keyword>
<dbReference type="Gene3D" id="3.40.630.30">
    <property type="match status" value="1"/>
</dbReference>
<comment type="caution">
    <text evidence="4">The sequence shown here is derived from an EMBL/GenBank/DDBJ whole genome shotgun (WGS) entry which is preliminary data.</text>
</comment>
<dbReference type="GO" id="GO:0016747">
    <property type="term" value="F:acyltransferase activity, transferring groups other than amino-acyl groups"/>
    <property type="evidence" value="ECO:0007669"/>
    <property type="project" value="InterPro"/>
</dbReference>
<dbReference type="PANTHER" id="PTHR43877">
    <property type="entry name" value="AMINOALKYLPHOSPHONATE N-ACETYLTRANSFERASE-RELATED-RELATED"/>
    <property type="match status" value="1"/>
</dbReference>
<dbReference type="CDD" id="cd04301">
    <property type="entry name" value="NAT_SF"/>
    <property type="match status" value="1"/>
</dbReference>
<dbReference type="InterPro" id="IPR000182">
    <property type="entry name" value="GNAT_dom"/>
</dbReference>
<dbReference type="OrthoDB" id="5292888at2"/>
<gene>
    <name evidence="4" type="ORF">C1O66_02555</name>
</gene>
<dbReference type="SUPFAM" id="SSF55729">
    <property type="entry name" value="Acyl-CoA N-acyltransferases (Nat)"/>
    <property type="match status" value="1"/>
</dbReference>
<dbReference type="Proteomes" id="UP000235916">
    <property type="component" value="Unassembled WGS sequence"/>
</dbReference>
<evidence type="ECO:0000259" key="3">
    <source>
        <dbReference type="PROSITE" id="PS51186"/>
    </source>
</evidence>
<dbReference type="PROSITE" id="PS51186">
    <property type="entry name" value="GNAT"/>
    <property type="match status" value="1"/>
</dbReference>
<sequence>MISIHPIRPEDLADVARLHRESWRSAYRGIFSDAFLDSERVVETRQALWTRRLISEPSPGSFGFIAREASGEALGFTFAFPAFDAQWGSLLDNLHVRPDQKGRGIGRKLLAALSEHFLQKLGDVGELSLYLWVFEANAAARAVYEHLGARPAERVVITLQDGSEAAEWRYVWRSPGELLWALRREA</sequence>
<proteinExistence type="predicted"/>
<accession>A0A2N8L3K2</accession>
<evidence type="ECO:0000313" key="5">
    <source>
        <dbReference type="Proteomes" id="UP000235916"/>
    </source>
</evidence>
<reference evidence="4 5" key="1">
    <citation type="submission" date="2018-01" db="EMBL/GenBank/DDBJ databases">
        <title>Draft genome sequence of Paucibacter aquatile CR182 isolated from freshwater of the Nakdong River.</title>
        <authorList>
            <person name="Choi A."/>
            <person name="Chung E.J."/>
        </authorList>
    </citation>
    <scope>NUCLEOTIDE SEQUENCE [LARGE SCALE GENOMIC DNA]</scope>
    <source>
        <strain evidence="4 5">CR182</strain>
    </source>
</reference>
<dbReference type="AlphaFoldDB" id="A0A2N8L3K2"/>
<protein>
    <submittedName>
        <fullName evidence="4">GNAT family N-acetyltransferase</fullName>
    </submittedName>
</protein>
<dbReference type="InterPro" id="IPR016181">
    <property type="entry name" value="Acyl_CoA_acyltransferase"/>
</dbReference>
<dbReference type="EMBL" id="POSP01000001">
    <property type="protein sequence ID" value="PND40280.1"/>
    <property type="molecule type" value="Genomic_DNA"/>
</dbReference>
<dbReference type="PANTHER" id="PTHR43877:SF1">
    <property type="entry name" value="ACETYLTRANSFERASE"/>
    <property type="match status" value="1"/>
</dbReference>
<evidence type="ECO:0000256" key="2">
    <source>
        <dbReference type="ARBA" id="ARBA00023315"/>
    </source>
</evidence>